<dbReference type="CDD" id="cd04047">
    <property type="entry name" value="C2B_Copine"/>
    <property type="match status" value="1"/>
</dbReference>
<dbReference type="InterPro" id="IPR010734">
    <property type="entry name" value="Copine_C"/>
</dbReference>
<dbReference type="GO" id="GO:0005544">
    <property type="term" value="F:calcium-dependent phospholipid binding"/>
    <property type="evidence" value="ECO:0007669"/>
    <property type="project" value="InterPro"/>
</dbReference>
<feature type="compositionally biased region" description="Polar residues" evidence="3">
    <location>
        <begin position="622"/>
        <end position="654"/>
    </location>
</feature>
<proteinExistence type="inferred from homology"/>
<dbReference type="InterPro" id="IPR036465">
    <property type="entry name" value="vWFA_dom_sf"/>
</dbReference>
<dbReference type="InterPro" id="IPR037768">
    <property type="entry name" value="C2B_Copine"/>
</dbReference>
<dbReference type="GO" id="GO:0071277">
    <property type="term" value="P:cellular response to calcium ion"/>
    <property type="evidence" value="ECO:0007669"/>
    <property type="project" value="TreeGrafter"/>
</dbReference>
<dbReference type="OMA" id="EMAAQCV"/>
<dbReference type="FunFam" id="2.60.40.150:FF:000099">
    <property type="entry name" value="Copine 3"/>
    <property type="match status" value="1"/>
</dbReference>
<sequence length="654" mass="74682">MFVQETFQKVDITISCRSLKDADVFSKSDPLVVVRMKNTQNGSWYEIGRTETIQNNLNPNFKRSLQLDYMFEQKQELHLQVLDSDGSSFDHLGEAFTTLGAIVGAKNNTLILDLTDQKTKKKINKSKIILIAEKINDCNNVIFTQWRGVKLMNTDGWFDKSDPFLRFKRIREDNTEVLIHETEKIMDNLNPIWKPFELPLNRLCNGDHLRPIKVECWDWEKSQKHQFIGEFTFTIDQLNSGKKEFDLKNPKSKKPGKIELTSYRFIERPSFLEYIRGNTQLNLVVCVDFTASNGAVSTPQSLHYQNPQVMNAYQQAIYSVGEILLDYDFDKKVPCYGFGGVPRYPTLTFPSAQHCFPMSGNPQNSEAFGLGEIMNLYNYSLQHVSLSGPTLFNPILQETIQIAQMCKNQGSIVYTIMLILTDGEIHDMNETIDSLVYASNLPLSVIIVGIGNADFANMERLDGDDSGLVNSKGQRATRDIVQFVPFRNYKGNGQALCKEVLAEIPQQLVSYMTQMGIRPQPAPAINQTQIHMNQSAYPQNNMQQQPLQNLAQNMNAFLQPHIQSVEQQQQIMQLTGQNFQYPPPPPANDQQQYGQYPVLNNQPNQQPNLQYQQPPQHAQQQGIMSQSMNYNNPNINQGLPPQNMMNYTMQHKPN</sequence>
<dbReference type="Proteomes" id="UP000009168">
    <property type="component" value="Unassembled WGS sequence"/>
</dbReference>
<keyword evidence="2" id="KW-0677">Repeat</keyword>
<dbReference type="GO" id="GO:0005886">
    <property type="term" value="C:plasma membrane"/>
    <property type="evidence" value="ECO:0007669"/>
    <property type="project" value="TreeGrafter"/>
</dbReference>
<dbReference type="Pfam" id="PF07002">
    <property type="entry name" value="Copine"/>
    <property type="match status" value="1"/>
</dbReference>
<organism evidence="5 6">
    <name type="scientific">Tetrahymena thermophila (strain SB210)</name>
    <dbReference type="NCBI Taxonomy" id="312017"/>
    <lineage>
        <taxon>Eukaryota</taxon>
        <taxon>Sar</taxon>
        <taxon>Alveolata</taxon>
        <taxon>Ciliophora</taxon>
        <taxon>Intramacronucleata</taxon>
        <taxon>Oligohymenophorea</taxon>
        <taxon>Hymenostomatida</taxon>
        <taxon>Tetrahymenina</taxon>
        <taxon>Tetrahymenidae</taxon>
        <taxon>Tetrahymena</taxon>
    </lineage>
</organism>
<gene>
    <name evidence="5" type="ORF">TTHERM_00884600</name>
</gene>
<dbReference type="SMART" id="SM00239">
    <property type="entry name" value="C2"/>
    <property type="match status" value="2"/>
</dbReference>
<accession>Q23A17</accession>
<evidence type="ECO:0000256" key="3">
    <source>
        <dbReference type="SAM" id="MobiDB-lite"/>
    </source>
</evidence>
<dbReference type="STRING" id="312017.Q23A17"/>
<dbReference type="InterPro" id="IPR002035">
    <property type="entry name" value="VWF_A"/>
</dbReference>
<dbReference type="eggNOG" id="KOG1327">
    <property type="taxonomic scope" value="Eukaryota"/>
</dbReference>
<dbReference type="SUPFAM" id="SSF49562">
    <property type="entry name" value="C2 domain (Calcium/lipid-binding domain, CaLB)"/>
    <property type="match status" value="2"/>
</dbReference>
<dbReference type="OrthoDB" id="5855668at2759"/>
<evidence type="ECO:0000256" key="1">
    <source>
        <dbReference type="ARBA" id="ARBA00009048"/>
    </source>
</evidence>
<name>Q23A17_TETTS</name>
<dbReference type="InterPro" id="IPR035892">
    <property type="entry name" value="C2_domain_sf"/>
</dbReference>
<dbReference type="GeneID" id="7827005"/>
<dbReference type="SUPFAM" id="SSF53300">
    <property type="entry name" value="vWA-like"/>
    <property type="match status" value="1"/>
</dbReference>
<dbReference type="RefSeq" id="XP_001013591.1">
    <property type="nucleotide sequence ID" value="XM_001013591.1"/>
</dbReference>
<feature type="domain" description="C2" evidence="4">
    <location>
        <begin position="122"/>
        <end position="249"/>
    </location>
</feature>
<evidence type="ECO:0000313" key="5">
    <source>
        <dbReference type="EMBL" id="EAR93346.1"/>
    </source>
</evidence>
<dbReference type="PROSITE" id="PS50004">
    <property type="entry name" value="C2"/>
    <property type="match status" value="2"/>
</dbReference>
<dbReference type="KEGG" id="tet:TTHERM_00884600"/>
<dbReference type="EMBL" id="GG662856">
    <property type="protein sequence ID" value="EAR93346.1"/>
    <property type="molecule type" value="Genomic_DNA"/>
</dbReference>
<dbReference type="Gene3D" id="2.60.40.150">
    <property type="entry name" value="C2 domain"/>
    <property type="match status" value="2"/>
</dbReference>
<dbReference type="SMART" id="SM00327">
    <property type="entry name" value="VWA"/>
    <property type="match status" value="1"/>
</dbReference>
<dbReference type="PANTHER" id="PTHR10857:SF106">
    <property type="entry name" value="C2 DOMAIN-CONTAINING PROTEIN"/>
    <property type="match status" value="1"/>
</dbReference>
<dbReference type="Pfam" id="PF00168">
    <property type="entry name" value="C2"/>
    <property type="match status" value="2"/>
</dbReference>
<feature type="compositionally biased region" description="Low complexity" evidence="3">
    <location>
        <begin position="595"/>
        <end position="621"/>
    </location>
</feature>
<dbReference type="CDD" id="cd04048">
    <property type="entry name" value="C2A_Copine"/>
    <property type="match status" value="1"/>
</dbReference>
<feature type="region of interest" description="Disordered" evidence="3">
    <location>
        <begin position="578"/>
        <end position="654"/>
    </location>
</feature>
<dbReference type="InterPro" id="IPR000008">
    <property type="entry name" value="C2_dom"/>
</dbReference>
<dbReference type="HOGENOM" id="CLU_020452_3_0_1"/>
<feature type="domain" description="C2" evidence="4">
    <location>
        <begin position="1"/>
        <end position="112"/>
    </location>
</feature>
<dbReference type="AlphaFoldDB" id="Q23A17"/>
<dbReference type="InParanoid" id="Q23A17"/>
<comment type="similarity">
    <text evidence="1">Belongs to the copine family.</text>
</comment>
<protein>
    <submittedName>
        <fullName evidence="5">Copine protein</fullName>
    </submittedName>
</protein>
<keyword evidence="6" id="KW-1185">Reference proteome</keyword>
<evidence type="ECO:0000313" key="6">
    <source>
        <dbReference type="Proteomes" id="UP000009168"/>
    </source>
</evidence>
<evidence type="ECO:0000259" key="4">
    <source>
        <dbReference type="PROSITE" id="PS50004"/>
    </source>
</evidence>
<reference evidence="6" key="1">
    <citation type="journal article" date="2006" name="PLoS Biol.">
        <title>Macronuclear genome sequence of the ciliate Tetrahymena thermophila, a model eukaryote.</title>
        <authorList>
            <person name="Eisen J.A."/>
            <person name="Coyne R.S."/>
            <person name="Wu M."/>
            <person name="Wu D."/>
            <person name="Thiagarajan M."/>
            <person name="Wortman J.R."/>
            <person name="Badger J.H."/>
            <person name="Ren Q."/>
            <person name="Amedeo P."/>
            <person name="Jones K.M."/>
            <person name="Tallon L.J."/>
            <person name="Delcher A.L."/>
            <person name="Salzberg S.L."/>
            <person name="Silva J.C."/>
            <person name="Haas B.J."/>
            <person name="Majoros W.H."/>
            <person name="Farzad M."/>
            <person name="Carlton J.M."/>
            <person name="Smith R.K. Jr."/>
            <person name="Garg J."/>
            <person name="Pearlman R.E."/>
            <person name="Karrer K.M."/>
            <person name="Sun L."/>
            <person name="Manning G."/>
            <person name="Elde N.C."/>
            <person name="Turkewitz A.P."/>
            <person name="Asai D.J."/>
            <person name="Wilkes D.E."/>
            <person name="Wang Y."/>
            <person name="Cai H."/>
            <person name="Collins K."/>
            <person name="Stewart B.A."/>
            <person name="Lee S.R."/>
            <person name="Wilamowska K."/>
            <person name="Weinberg Z."/>
            <person name="Ruzzo W.L."/>
            <person name="Wloga D."/>
            <person name="Gaertig J."/>
            <person name="Frankel J."/>
            <person name="Tsao C.-C."/>
            <person name="Gorovsky M.A."/>
            <person name="Keeling P.J."/>
            <person name="Waller R.F."/>
            <person name="Patron N.J."/>
            <person name="Cherry J.M."/>
            <person name="Stover N.A."/>
            <person name="Krieger C.J."/>
            <person name="del Toro C."/>
            <person name="Ryder H.F."/>
            <person name="Williamson S.C."/>
            <person name="Barbeau R.A."/>
            <person name="Hamilton E.P."/>
            <person name="Orias E."/>
        </authorList>
    </citation>
    <scope>NUCLEOTIDE SEQUENCE [LARGE SCALE GENOMIC DNA]</scope>
    <source>
        <strain evidence="6">SB210</strain>
    </source>
</reference>
<dbReference type="InterPro" id="IPR045052">
    <property type="entry name" value="Copine"/>
</dbReference>
<dbReference type="PANTHER" id="PTHR10857">
    <property type="entry name" value="COPINE"/>
    <property type="match status" value="1"/>
</dbReference>
<evidence type="ECO:0000256" key="2">
    <source>
        <dbReference type="ARBA" id="ARBA00022737"/>
    </source>
</evidence>